<keyword evidence="2" id="KW-1185">Reference proteome</keyword>
<accession>Q5P6B9</accession>
<proteinExistence type="predicted"/>
<dbReference type="KEGG" id="eba:ebA1872"/>
<dbReference type="HOGENOM" id="CLU_2271569_0_0_4"/>
<evidence type="ECO:0000313" key="1">
    <source>
        <dbReference type="EMBL" id="CAI07142.1"/>
    </source>
</evidence>
<organism evidence="1 2">
    <name type="scientific">Aromatoleum aromaticum (strain DSM 19018 / LMG 30748 / EbN1)</name>
    <name type="common">Azoarcus sp. (strain EbN1)</name>
    <dbReference type="NCBI Taxonomy" id="76114"/>
    <lineage>
        <taxon>Bacteria</taxon>
        <taxon>Pseudomonadati</taxon>
        <taxon>Pseudomonadota</taxon>
        <taxon>Betaproteobacteria</taxon>
        <taxon>Rhodocyclales</taxon>
        <taxon>Rhodocyclaceae</taxon>
        <taxon>Aromatoleum</taxon>
    </lineage>
</organism>
<name>Q5P6B9_AROAE</name>
<dbReference type="STRING" id="76114.ebA1872"/>
<dbReference type="EMBL" id="CR555306">
    <property type="protein sequence ID" value="CAI07142.1"/>
    <property type="molecule type" value="Genomic_DNA"/>
</dbReference>
<sequence length="102" mass="11216">MALLPCRVRERSVSRTDVRRLLALRTGGDVEADALAFGQGLETLSLDRGEMREKIVATAFRSDETEALGVVEPLYGTCCHVLNILKNEGTCPEVRAKLKTAR</sequence>
<dbReference type="AlphaFoldDB" id="Q5P6B9"/>
<reference evidence="1 2" key="1">
    <citation type="journal article" date="2005" name="Arch. Microbiol.">
        <title>The genome sequence of an anaerobic aromatic-degrading denitrifying bacterium, strain EbN1.</title>
        <authorList>
            <person name="Rabus R."/>
            <person name="Kube M."/>
            <person name="Heider J."/>
            <person name="Beck A."/>
            <person name="Heitmann K."/>
            <person name="Widdel F."/>
            <person name="Reinhardt R."/>
        </authorList>
    </citation>
    <scope>NUCLEOTIDE SEQUENCE [LARGE SCALE GENOMIC DNA]</scope>
    <source>
        <strain evidence="1 2">EbN1</strain>
    </source>
</reference>
<gene>
    <name evidence="1" type="ORF">ebA1872</name>
</gene>
<evidence type="ECO:0000313" key="2">
    <source>
        <dbReference type="Proteomes" id="UP000006552"/>
    </source>
</evidence>
<protein>
    <submittedName>
        <fullName evidence="1">Uncharacterized protein</fullName>
    </submittedName>
</protein>
<dbReference type="Proteomes" id="UP000006552">
    <property type="component" value="Chromosome"/>
</dbReference>